<dbReference type="InterPro" id="IPR026564">
    <property type="entry name" value="Transcrip_reg_TACO1-like_dom3"/>
</dbReference>
<dbReference type="Gene3D" id="1.10.10.200">
    <property type="match status" value="1"/>
</dbReference>
<dbReference type="HAMAP" id="MF_00693">
    <property type="entry name" value="Transcrip_reg_TACO1"/>
    <property type="match status" value="1"/>
</dbReference>
<dbReference type="InterPro" id="IPR017856">
    <property type="entry name" value="Integrase-like_N"/>
</dbReference>
<dbReference type="Gene3D" id="3.30.70.980">
    <property type="match status" value="2"/>
</dbReference>
<protein>
    <recommendedName>
        <fullName evidence="8">Transcriptional regulatory protein</fullName>
    </recommendedName>
</protein>
<evidence type="ECO:0000259" key="6">
    <source>
        <dbReference type="Pfam" id="PF20772"/>
    </source>
</evidence>
<comment type="similarity">
    <text evidence="2">Belongs to the TACO1 family.</text>
</comment>
<feature type="domain" description="TACO1/YebC-like N-terminal" evidence="6">
    <location>
        <begin position="5"/>
        <end position="75"/>
    </location>
</feature>
<dbReference type="InterPro" id="IPR029072">
    <property type="entry name" value="YebC-like"/>
</dbReference>
<comment type="subcellular location">
    <subcellularLocation>
        <location evidence="1">Mitochondrion</location>
    </subcellularLocation>
</comment>
<accession>A0A381TGR7</accession>
<name>A0A381TGR7_9ZZZZ</name>
<dbReference type="InterPro" id="IPR048300">
    <property type="entry name" value="TACO1_YebC-like_2nd/3rd_dom"/>
</dbReference>
<dbReference type="NCBIfam" id="NF001030">
    <property type="entry name" value="PRK00110.1"/>
    <property type="match status" value="1"/>
</dbReference>
<keyword evidence="3" id="KW-0963">Cytoplasm</keyword>
<evidence type="ECO:0000256" key="4">
    <source>
        <dbReference type="ARBA" id="ARBA00023125"/>
    </source>
</evidence>
<evidence type="ECO:0000313" key="7">
    <source>
        <dbReference type="EMBL" id="SVA15315.1"/>
    </source>
</evidence>
<gene>
    <name evidence="7" type="ORF">METZ01_LOCUS68169</name>
</gene>
<dbReference type="EMBL" id="UINC01004571">
    <property type="protein sequence ID" value="SVA15315.1"/>
    <property type="molecule type" value="Genomic_DNA"/>
</dbReference>
<dbReference type="InterPro" id="IPR049083">
    <property type="entry name" value="TACO1_YebC_N"/>
</dbReference>
<evidence type="ECO:0000259" key="5">
    <source>
        <dbReference type="Pfam" id="PF01709"/>
    </source>
</evidence>
<organism evidence="7">
    <name type="scientific">marine metagenome</name>
    <dbReference type="NCBI Taxonomy" id="408172"/>
    <lineage>
        <taxon>unclassified sequences</taxon>
        <taxon>metagenomes</taxon>
        <taxon>ecological metagenomes</taxon>
    </lineage>
</organism>
<dbReference type="PANTHER" id="PTHR12532:SF6">
    <property type="entry name" value="TRANSCRIPTIONAL REGULATORY PROTEIN YEBC-RELATED"/>
    <property type="match status" value="1"/>
</dbReference>
<dbReference type="NCBIfam" id="TIGR01033">
    <property type="entry name" value="YebC/PmpR family DNA-binding transcriptional regulator"/>
    <property type="match status" value="1"/>
</dbReference>
<feature type="domain" description="TACO1/YebC-like second and third" evidence="5">
    <location>
        <begin position="84"/>
        <end position="238"/>
    </location>
</feature>
<proteinExistence type="inferred from homology"/>
<keyword evidence="4" id="KW-0238">DNA-binding</keyword>
<dbReference type="Pfam" id="PF20772">
    <property type="entry name" value="TACO1_YebC_N"/>
    <property type="match status" value="1"/>
</dbReference>
<dbReference type="AlphaFoldDB" id="A0A381TGR7"/>
<evidence type="ECO:0008006" key="8">
    <source>
        <dbReference type="Google" id="ProtNLM"/>
    </source>
</evidence>
<dbReference type="InterPro" id="IPR002876">
    <property type="entry name" value="Transcrip_reg_TACO1-like"/>
</dbReference>
<dbReference type="Pfam" id="PF01709">
    <property type="entry name" value="Transcrip_reg"/>
    <property type="match status" value="1"/>
</dbReference>
<sequence>MSGHSKWSTIKHKKAATDAKRGKLFTKLSKEIIVAAKQGGGDPEMNFRLRMAIQIAKDANMPADNIDRAVKKGAGSDSEGDTMAEITYEGYGPGGVGIMLETLTDNKNRTVSDIRSTFTRAGGNMAESGSVAWQFEQKGVIIVDASEKIAEDLALIAIDAGADDFETYEGTLHIYSEPSSLEDIRTTLSETEATIASTELSMIPSSTIMLERGKAVQTLRLLDSLEELDDVQKVYSNADFPDEALVSFQAG</sequence>
<dbReference type="FunFam" id="1.10.10.200:FF:000002">
    <property type="entry name" value="Probable transcriptional regulatory protein CLM62_37755"/>
    <property type="match status" value="1"/>
</dbReference>
<evidence type="ECO:0000256" key="2">
    <source>
        <dbReference type="ARBA" id="ARBA00008724"/>
    </source>
</evidence>
<reference evidence="7" key="1">
    <citation type="submission" date="2018-05" db="EMBL/GenBank/DDBJ databases">
        <authorList>
            <person name="Lanie J.A."/>
            <person name="Ng W.-L."/>
            <person name="Kazmierczak K.M."/>
            <person name="Andrzejewski T.M."/>
            <person name="Davidsen T.M."/>
            <person name="Wayne K.J."/>
            <person name="Tettelin H."/>
            <person name="Glass J.I."/>
            <person name="Rusch D."/>
            <person name="Podicherti R."/>
            <person name="Tsui H.-C.T."/>
            <person name="Winkler M.E."/>
        </authorList>
    </citation>
    <scope>NUCLEOTIDE SEQUENCE</scope>
</reference>
<dbReference type="GO" id="GO:0005739">
    <property type="term" value="C:mitochondrion"/>
    <property type="evidence" value="ECO:0007669"/>
    <property type="project" value="UniProtKB-SubCell"/>
</dbReference>
<evidence type="ECO:0000256" key="1">
    <source>
        <dbReference type="ARBA" id="ARBA00004173"/>
    </source>
</evidence>
<dbReference type="GO" id="GO:0003677">
    <property type="term" value="F:DNA binding"/>
    <property type="evidence" value="ECO:0007669"/>
    <property type="project" value="UniProtKB-KW"/>
</dbReference>
<dbReference type="NCBIfam" id="NF009044">
    <property type="entry name" value="PRK12378.1"/>
    <property type="match status" value="1"/>
</dbReference>
<dbReference type="SUPFAM" id="SSF75625">
    <property type="entry name" value="YebC-like"/>
    <property type="match status" value="1"/>
</dbReference>
<evidence type="ECO:0000256" key="3">
    <source>
        <dbReference type="ARBA" id="ARBA00022490"/>
    </source>
</evidence>
<dbReference type="GO" id="GO:0005829">
    <property type="term" value="C:cytosol"/>
    <property type="evidence" value="ECO:0007669"/>
    <property type="project" value="TreeGrafter"/>
</dbReference>
<dbReference type="PANTHER" id="PTHR12532">
    <property type="entry name" value="TRANSLATIONAL ACTIVATOR OF CYTOCHROME C OXIDASE 1"/>
    <property type="match status" value="1"/>
</dbReference>